<proteinExistence type="predicted"/>
<keyword evidence="2" id="KW-1185">Reference proteome</keyword>
<dbReference type="Proteomes" id="UP001057402">
    <property type="component" value="Chromosome 7"/>
</dbReference>
<gene>
    <name evidence="1" type="ORF">MLD38_026232</name>
</gene>
<accession>A0ACB9NXU0</accession>
<dbReference type="EMBL" id="CM042886">
    <property type="protein sequence ID" value="KAI4341519.1"/>
    <property type="molecule type" value="Genomic_DNA"/>
</dbReference>
<sequence>MRDLCYCGRAADAVRLLCDSGVRVEPRTYALLLQECINRKEFRKGRVVHGQMVVSGYVPNEFLKTKLLIFYMKSGNMAVAEVFFGRLVDRTLISWNSMIAGYVQAGECDGIALDLFYQLRWSGLVPDQYTFASIFRACSSFATLEHGKRAHCVLMKCPIRENVVVSSALLDMYFKCSNVPDGKRVFEESSERNVVTWTALISGYGLHGMAAEVLDCFREMVNGGFRPNYVTFLAVLSACCHRGMVDEGWEYFTSMNGVYGIQPRRQHYAAMVDLLGRAGRLEEASQLIMKSPCKEHPVIWGALLESCRTYGVGDLLQHAAKKYFELEPENAGKYVVLCNAYATFGFWDNVAAVRKVMRDSGMAKEPAYSRIEVKAKVHFFFKGDNSHEESERILAMAKDIQNVLRDITCLPEIGPSRERSSLSECVP</sequence>
<organism evidence="1 2">
    <name type="scientific">Melastoma candidum</name>
    <dbReference type="NCBI Taxonomy" id="119954"/>
    <lineage>
        <taxon>Eukaryota</taxon>
        <taxon>Viridiplantae</taxon>
        <taxon>Streptophyta</taxon>
        <taxon>Embryophyta</taxon>
        <taxon>Tracheophyta</taxon>
        <taxon>Spermatophyta</taxon>
        <taxon>Magnoliopsida</taxon>
        <taxon>eudicotyledons</taxon>
        <taxon>Gunneridae</taxon>
        <taxon>Pentapetalae</taxon>
        <taxon>rosids</taxon>
        <taxon>malvids</taxon>
        <taxon>Myrtales</taxon>
        <taxon>Melastomataceae</taxon>
        <taxon>Melastomatoideae</taxon>
        <taxon>Melastomateae</taxon>
        <taxon>Melastoma</taxon>
    </lineage>
</organism>
<evidence type="ECO:0000313" key="2">
    <source>
        <dbReference type="Proteomes" id="UP001057402"/>
    </source>
</evidence>
<evidence type="ECO:0000313" key="1">
    <source>
        <dbReference type="EMBL" id="KAI4341519.1"/>
    </source>
</evidence>
<name>A0ACB9NXU0_9MYRT</name>
<protein>
    <submittedName>
        <fullName evidence="1">Uncharacterized protein</fullName>
    </submittedName>
</protein>
<reference evidence="2" key="1">
    <citation type="journal article" date="2023" name="Front. Plant Sci.">
        <title>Chromosomal-level genome assembly of Melastoma candidum provides insights into trichome evolution.</title>
        <authorList>
            <person name="Zhong Y."/>
            <person name="Wu W."/>
            <person name="Sun C."/>
            <person name="Zou P."/>
            <person name="Liu Y."/>
            <person name="Dai S."/>
            <person name="Zhou R."/>
        </authorList>
    </citation>
    <scope>NUCLEOTIDE SEQUENCE [LARGE SCALE GENOMIC DNA]</scope>
</reference>
<comment type="caution">
    <text evidence="1">The sequence shown here is derived from an EMBL/GenBank/DDBJ whole genome shotgun (WGS) entry which is preliminary data.</text>
</comment>